<dbReference type="AlphaFoldDB" id="A0A149UN88"/>
<name>A0A149UN88_9PROT</name>
<evidence type="ECO:0000313" key="3">
    <source>
        <dbReference type="Proteomes" id="UP000075377"/>
    </source>
</evidence>
<reference evidence="2 3" key="1">
    <citation type="submission" date="2015-06" db="EMBL/GenBank/DDBJ databases">
        <title>Improved classification and identification of acetic acid bacteria using matrix-assisted laser desorption/ionization time-of-flight mass spectrometry; Gluconobacter nephelii and Gluconobacter uchimurae are later heterotypic synonyms of Gluconobacter japonicus and Gluconobacter oxydans, respectively.</title>
        <authorList>
            <person name="Li L."/>
            <person name="Cleenwerck I."/>
            <person name="De Vuyst L."/>
            <person name="Vandamme P."/>
        </authorList>
    </citation>
    <scope>NUCLEOTIDE SEQUENCE [LARGE SCALE GENOMIC DNA]</scope>
    <source>
        <strain evidence="2 3">LMG 1699</strain>
    </source>
</reference>
<feature type="signal peptide" evidence="1">
    <location>
        <begin position="1"/>
        <end position="26"/>
    </location>
</feature>
<protein>
    <submittedName>
        <fullName evidence="2">Uncharacterized protein</fullName>
    </submittedName>
</protein>
<gene>
    <name evidence="2" type="ORF">AD951_07655</name>
</gene>
<dbReference type="Proteomes" id="UP000075377">
    <property type="component" value="Unassembled WGS sequence"/>
</dbReference>
<feature type="chain" id="PRO_5007556496" evidence="1">
    <location>
        <begin position="27"/>
        <end position="285"/>
    </location>
</feature>
<evidence type="ECO:0000313" key="2">
    <source>
        <dbReference type="EMBL" id="KXV69206.1"/>
    </source>
</evidence>
<dbReference type="PATRIC" id="fig|178901.14.peg.2879"/>
<evidence type="ECO:0000256" key="1">
    <source>
        <dbReference type="SAM" id="SignalP"/>
    </source>
</evidence>
<proteinExistence type="predicted"/>
<organism evidence="2 3">
    <name type="scientific">Acetobacter malorum</name>
    <dbReference type="NCBI Taxonomy" id="178901"/>
    <lineage>
        <taxon>Bacteria</taxon>
        <taxon>Pseudomonadati</taxon>
        <taxon>Pseudomonadota</taxon>
        <taxon>Alphaproteobacteria</taxon>
        <taxon>Acetobacterales</taxon>
        <taxon>Acetobacteraceae</taxon>
        <taxon>Acetobacter</taxon>
    </lineage>
</organism>
<accession>A0A149UN88</accession>
<sequence>MRAAFLWLTGACAMACAVMPEGAAYAQTYTYTKAFDSQATVFGNWMSALKATGAQINTSSQQLGTTMQKAAEANANASQAMMQHEPQLARSVDNLGYSTGQPYKSCLVAPGIATIGTAVAQKNTYQQTIGHRDNQWFEDGGNQSDTLSSQIGLRKTIYCAQSEKDETGDWCDKTVGTSKSGSMPAGNSDATLWLLSRGYGGEEGMTGMDYAETLAPLPTIPALSSSDASATTPASAEIAQKRANAIYQGALMTAARTGIQRTVLEGMQDTELGQATEDETWALNP</sequence>
<dbReference type="EMBL" id="LHZX01000291">
    <property type="protein sequence ID" value="KXV69206.1"/>
    <property type="molecule type" value="Genomic_DNA"/>
</dbReference>
<keyword evidence="1" id="KW-0732">Signal</keyword>
<comment type="caution">
    <text evidence="2">The sequence shown here is derived from an EMBL/GenBank/DDBJ whole genome shotgun (WGS) entry which is preliminary data.</text>
</comment>